<reference evidence="7" key="1">
    <citation type="submission" date="2022-08" db="EMBL/GenBank/DDBJ databases">
        <title>Genome sequencing of Nocardioides sp. STR2.</title>
        <authorList>
            <person name="So Y."/>
        </authorList>
    </citation>
    <scope>NUCLEOTIDE SEQUENCE</scope>
    <source>
        <strain evidence="7">STR2</strain>
    </source>
</reference>
<evidence type="ECO:0000256" key="5">
    <source>
        <dbReference type="PROSITE-ProRule" id="PRU00335"/>
    </source>
</evidence>
<dbReference type="InterPro" id="IPR036271">
    <property type="entry name" value="Tet_transcr_reg_TetR-rel_C_sf"/>
</dbReference>
<dbReference type="InterPro" id="IPR023772">
    <property type="entry name" value="DNA-bd_HTH_TetR-type_CS"/>
</dbReference>
<gene>
    <name evidence="7" type="ORF">NYO98_18295</name>
</gene>
<dbReference type="Proteomes" id="UP001074726">
    <property type="component" value="Unassembled WGS sequence"/>
</dbReference>
<accession>A0ABT4CHG5</accession>
<dbReference type="SUPFAM" id="SSF48498">
    <property type="entry name" value="Tetracyclin repressor-like, C-terminal domain"/>
    <property type="match status" value="1"/>
</dbReference>
<dbReference type="SUPFAM" id="SSF46689">
    <property type="entry name" value="Homeodomain-like"/>
    <property type="match status" value="1"/>
</dbReference>
<name>A0ABT4CHG5_9ACTN</name>
<dbReference type="InterPro" id="IPR001647">
    <property type="entry name" value="HTH_TetR"/>
</dbReference>
<protein>
    <submittedName>
        <fullName evidence="7">TetR/AcrR family transcriptional regulator</fullName>
    </submittedName>
</protein>
<sequence>MDRERTLAVALAVADAEGIGAVTMRRLGRELGVEAASLYHHVNGKDQILDGLVDVVAAEIELPDRSTEWREAISQRAHRTRTVLLRHPWAVSLMASRNTPGPATLGLLESGIRSFREGGFSIPAAAHAISTLDSYVHGFVLQEANLPFRDASQLATMTTAIMEAFPAAAFPYLFELTVEHVLQPGYDYGKEFESGLTLVLDGVATLR</sequence>
<dbReference type="Pfam" id="PF00440">
    <property type="entry name" value="TetR_N"/>
    <property type="match status" value="1"/>
</dbReference>
<dbReference type="InterPro" id="IPR009057">
    <property type="entry name" value="Homeodomain-like_sf"/>
</dbReference>
<keyword evidence="4" id="KW-0804">Transcription</keyword>
<keyword evidence="8" id="KW-1185">Reference proteome</keyword>
<feature type="domain" description="HTH tetR-type" evidence="6">
    <location>
        <begin position="1"/>
        <end position="60"/>
    </location>
</feature>
<dbReference type="PANTHER" id="PTHR30055">
    <property type="entry name" value="HTH-TYPE TRANSCRIPTIONAL REGULATOR RUTR"/>
    <property type="match status" value="1"/>
</dbReference>
<dbReference type="PRINTS" id="PR00400">
    <property type="entry name" value="TETREPRESSOR"/>
</dbReference>
<keyword evidence="3 5" id="KW-0238">DNA-binding</keyword>
<keyword evidence="1" id="KW-0678">Repressor</keyword>
<keyword evidence="2" id="KW-0805">Transcription regulation</keyword>
<evidence type="ECO:0000259" key="6">
    <source>
        <dbReference type="PROSITE" id="PS50977"/>
    </source>
</evidence>
<comment type="caution">
    <text evidence="7">The sequence shown here is derived from an EMBL/GenBank/DDBJ whole genome shotgun (WGS) entry which is preliminary data.</text>
</comment>
<evidence type="ECO:0000313" key="7">
    <source>
        <dbReference type="EMBL" id="MCY4728236.1"/>
    </source>
</evidence>
<dbReference type="PROSITE" id="PS01081">
    <property type="entry name" value="HTH_TETR_1"/>
    <property type="match status" value="1"/>
</dbReference>
<dbReference type="InterPro" id="IPR004111">
    <property type="entry name" value="Repressor_TetR_C"/>
</dbReference>
<dbReference type="EMBL" id="JAPPUX010000005">
    <property type="protein sequence ID" value="MCY4728236.1"/>
    <property type="molecule type" value="Genomic_DNA"/>
</dbReference>
<organism evidence="7 8">
    <name type="scientific">Nocardioides pini</name>
    <dbReference type="NCBI Taxonomy" id="2975053"/>
    <lineage>
        <taxon>Bacteria</taxon>
        <taxon>Bacillati</taxon>
        <taxon>Actinomycetota</taxon>
        <taxon>Actinomycetes</taxon>
        <taxon>Propionibacteriales</taxon>
        <taxon>Nocardioidaceae</taxon>
        <taxon>Nocardioides</taxon>
    </lineage>
</organism>
<dbReference type="InterPro" id="IPR003012">
    <property type="entry name" value="Tet_transcr_reg_TetR"/>
</dbReference>
<evidence type="ECO:0000256" key="2">
    <source>
        <dbReference type="ARBA" id="ARBA00023015"/>
    </source>
</evidence>
<feature type="DNA-binding region" description="H-T-H motif" evidence="5">
    <location>
        <begin position="23"/>
        <end position="42"/>
    </location>
</feature>
<dbReference type="Gene3D" id="1.10.357.10">
    <property type="entry name" value="Tetracycline Repressor, domain 2"/>
    <property type="match status" value="1"/>
</dbReference>
<proteinExistence type="predicted"/>
<evidence type="ECO:0000256" key="4">
    <source>
        <dbReference type="ARBA" id="ARBA00023163"/>
    </source>
</evidence>
<dbReference type="Pfam" id="PF02909">
    <property type="entry name" value="TetR_C_1"/>
    <property type="match status" value="1"/>
</dbReference>
<evidence type="ECO:0000313" key="8">
    <source>
        <dbReference type="Proteomes" id="UP001074726"/>
    </source>
</evidence>
<dbReference type="InterPro" id="IPR050109">
    <property type="entry name" value="HTH-type_TetR-like_transc_reg"/>
</dbReference>
<dbReference type="RefSeq" id="WP_268113199.1">
    <property type="nucleotide sequence ID" value="NZ_JAPPUX010000005.1"/>
</dbReference>
<evidence type="ECO:0000256" key="3">
    <source>
        <dbReference type="ARBA" id="ARBA00023125"/>
    </source>
</evidence>
<evidence type="ECO:0000256" key="1">
    <source>
        <dbReference type="ARBA" id="ARBA00022491"/>
    </source>
</evidence>
<dbReference type="Gene3D" id="1.10.10.60">
    <property type="entry name" value="Homeodomain-like"/>
    <property type="match status" value="1"/>
</dbReference>
<dbReference type="PANTHER" id="PTHR30055:SF151">
    <property type="entry name" value="TRANSCRIPTIONAL REGULATORY PROTEIN"/>
    <property type="match status" value="1"/>
</dbReference>
<dbReference type="PROSITE" id="PS50977">
    <property type="entry name" value="HTH_TETR_2"/>
    <property type="match status" value="1"/>
</dbReference>